<evidence type="ECO:0000313" key="3">
    <source>
        <dbReference type="Proteomes" id="UP001382727"/>
    </source>
</evidence>
<feature type="region of interest" description="Disordered" evidence="1">
    <location>
        <begin position="68"/>
        <end position="94"/>
    </location>
</feature>
<evidence type="ECO:0000256" key="1">
    <source>
        <dbReference type="SAM" id="MobiDB-lite"/>
    </source>
</evidence>
<sequence length="246" mass="25532">MALVLMVTGLGLAIYYAITADGSAQDDGASAAPVKVGPGATEGERRDQIAATPMLEVPTDAALSGTPAATPGEAIEVPPATTTGPAGIPSGYPKTPEGAAGQLAAIEIKVMQGMSISYTNEVYKHWALPKGVGAKNWPLTQNVQAFLASAGQSQTKDTSVTVTTEPAAAQIKGTDGTEWVVACVLLDVRAEITQEARMAYGYCERMQWSVGRWMIAPGASPAKAPSTWPGSQLAQQAGWRTWAEAD</sequence>
<protein>
    <submittedName>
        <fullName evidence="2">Uncharacterized protein</fullName>
    </submittedName>
</protein>
<dbReference type="EMBL" id="CP144913">
    <property type="protein sequence ID" value="WXB77886.1"/>
    <property type="molecule type" value="Genomic_DNA"/>
</dbReference>
<organism evidence="2 3">
    <name type="scientific">Janibacter alittae</name>
    <dbReference type="NCBI Taxonomy" id="3115209"/>
    <lineage>
        <taxon>Bacteria</taxon>
        <taxon>Bacillati</taxon>
        <taxon>Actinomycetota</taxon>
        <taxon>Actinomycetes</taxon>
        <taxon>Micrococcales</taxon>
        <taxon>Intrasporangiaceae</taxon>
        <taxon>Janibacter</taxon>
    </lineage>
</organism>
<proteinExistence type="predicted"/>
<feature type="region of interest" description="Disordered" evidence="1">
    <location>
        <begin position="24"/>
        <end position="43"/>
    </location>
</feature>
<feature type="compositionally biased region" description="Low complexity" evidence="1">
    <location>
        <begin position="78"/>
        <end position="87"/>
    </location>
</feature>
<dbReference type="RefSeq" id="WP_338752182.1">
    <property type="nucleotide sequence ID" value="NZ_CP144913.1"/>
</dbReference>
<reference evidence="2 3" key="1">
    <citation type="submission" date="2024-02" db="EMBL/GenBank/DDBJ databases">
        <title>Janibacter sp. nov., isolated from gut of marine sandworm.</title>
        <authorList>
            <person name="Kim B."/>
            <person name="Jun M.O."/>
            <person name="Shin N.-R."/>
        </authorList>
    </citation>
    <scope>NUCLEOTIDE SEQUENCE [LARGE SCALE GENOMIC DNA]</scope>
    <source>
        <strain evidence="2 3">A1S7</strain>
    </source>
</reference>
<dbReference type="Proteomes" id="UP001382727">
    <property type="component" value="Chromosome"/>
</dbReference>
<accession>A0ABZ2MLB3</accession>
<gene>
    <name evidence="2" type="ORF">V1351_07365</name>
</gene>
<keyword evidence="3" id="KW-1185">Reference proteome</keyword>
<evidence type="ECO:0000313" key="2">
    <source>
        <dbReference type="EMBL" id="WXB77886.1"/>
    </source>
</evidence>
<name>A0ABZ2MLB3_9MICO</name>